<name>A0AA37MSZ0_9BURK</name>
<sequence length="58" mass="6231">MTQLTTALALRAAINVLRDAAESRRMPSGGPLDDAGVDLHFEAAEVLEEALSTLRNHD</sequence>
<dbReference type="EMBL" id="BPUS01000008">
    <property type="protein sequence ID" value="GJH26967.1"/>
    <property type="molecule type" value="Genomic_DNA"/>
</dbReference>
<dbReference type="RefSeq" id="WP_238213602.1">
    <property type="nucleotide sequence ID" value="NZ_BPUS01000008.1"/>
</dbReference>
<gene>
    <name evidence="1" type="ORF">CBA19CS42_20645</name>
</gene>
<organism evidence="1 2">
    <name type="scientific">Caballeronia novacaledonica</name>
    <dbReference type="NCBI Taxonomy" id="1544861"/>
    <lineage>
        <taxon>Bacteria</taxon>
        <taxon>Pseudomonadati</taxon>
        <taxon>Pseudomonadota</taxon>
        <taxon>Betaproteobacteria</taxon>
        <taxon>Burkholderiales</taxon>
        <taxon>Burkholderiaceae</taxon>
        <taxon>Caballeronia</taxon>
    </lineage>
</organism>
<comment type="caution">
    <text evidence="1">The sequence shown here is derived from an EMBL/GenBank/DDBJ whole genome shotgun (WGS) entry which is preliminary data.</text>
</comment>
<evidence type="ECO:0000313" key="2">
    <source>
        <dbReference type="Proteomes" id="UP001055111"/>
    </source>
</evidence>
<protein>
    <submittedName>
        <fullName evidence="1">Uncharacterized protein</fullName>
    </submittedName>
</protein>
<dbReference type="Proteomes" id="UP001055111">
    <property type="component" value="Unassembled WGS sequence"/>
</dbReference>
<accession>A0AA37MSZ0</accession>
<dbReference type="AlphaFoldDB" id="A0AA37MSZ0"/>
<reference evidence="1" key="1">
    <citation type="submission" date="2022-09" db="EMBL/GenBank/DDBJ databases">
        <title>Isolation and characterization of 3-chlorobenzoate degrading bacteria from soils in Shizuoka.</title>
        <authorList>
            <person name="Ifat A."/>
            <person name="Ogawa N."/>
            <person name="Kimbara K."/>
            <person name="Moriuchi R."/>
            <person name="Dohra H."/>
            <person name="Shintani M."/>
        </authorList>
    </citation>
    <scope>NUCLEOTIDE SEQUENCE</scope>
    <source>
        <strain evidence="1">19CS4-2</strain>
    </source>
</reference>
<evidence type="ECO:0000313" key="1">
    <source>
        <dbReference type="EMBL" id="GJH26967.1"/>
    </source>
</evidence>
<proteinExistence type="predicted"/>